<evidence type="ECO:0000313" key="7">
    <source>
        <dbReference type="EMBL" id="KAB7506262.1"/>
    </source>
</evidence>
<evidence type="ECO:0000256" key="4">
    <source>
        <dbReference type="ARBA" id="ARBA00023242"/>
    </source>
</evidence>
<keyword evidence="2" id="KW-0805">Transcription regulation</keyword>
<proteinExistence type="predicted"/>
<dbReference type="InterPro" id="IPR011598">
    <property type="entry name" value="bHLH_dom"/>
</dbReference>
<dbReference type="SUPFAM" id="SSF47459">
    <property type="entry name" value="HLH, helix-loop-helix DNA-binding domain"/>
    <property type="match status" value="1"/>
</dbReference>
<evidence type="ECO:0000256" key="5">
    <source>
        <dbReference type="SAM" id="MobiDB-lite"/>
    </source>
</evidence>
<feature type="compositionally biased region" description="Polar residues" evidence="5">
    <location>
        <begin position="67"/>
        <end position="79"/>
    </location>
</feature>
<gene>
    <name evidence="7" type="primary">dpn_1</name>
    <name evidence="7" type="ORF">Anas_05957</name>
</gene>
<feature type="compositionally biased region" description="Polar residues" evidence="5">
    <location>
        <begin position="97"/>
        <end position="119"/>
    </location>
</feature>
<dbReference type="GO" id="GO:0005634">
    <property type="term" value="C:nucleus"/>
    <property type="evidence" value="ECO:0007669"/>
    <property type="project" value="UniProtKB-SubCell"/>
</dbReference>
<accession>A0A5N5TI79</accession>
<name>A0A5N5TI79_9CRUS</name>
<feature type="compositionally biased region" description="Basic and acidic residues" evidence="5">
    <location>
        <begin position="80"/>
        <end position="94"/>
    </location>
</feature>
<feature type="compositionally biased region" description="Low complexity" evidence="5">
    <location>
        <begin position="27"/>
        <end position="51"/>
    </location>
</feature>
<feature type="region of interest" description="Disordered" evidence="5">
    <location>
        <begin position="1"/>
        <end position="143"/>
    </location>
</feature>
<comment type="subcellular location">
    <subcellularLocation>
        <location evidence="1">Nucleus</location>
    </subcellularLocation>
</comment>
<dbReference type="GO" id="GO:0046983">
    <property type="term" value="F:protein dimerization activity"/>
    <property type="evidence" value="ECO:0007669"/>
    <property type="project" value="InterPro"/>
</dbReference>
<comment type="caution">
    <text evidence="7">The sequence shown here is derived from an EMBL/GenBank/DDBJ whole genome shotgun (WGS) entry which is preliminary data.</text>
</comment>
<dbReference type="InterPro" id="IPR050370">
    <property type="entry name" value="HES_HEY"/>
</dbReference>
<sequence>MSSGSSVSSLHSVRWDVSCSSTEEESPLGSPTCSSSPSSCQVSSSSTVLRSSSKKKSNKTQNKINNFTSSIGEIPSNNDVEYHDSNNRNPHDEPVDSQASTMGLDTLANYKSRNSNRRVSSPHPDGTVKKSNKPQMERRRRQRINESVNELRKCISEVFKVDPSRHEKLEKADILELTVKYFHFIRSRCDYHANEDKIFV</sequence>
<evidence type="ECO:0000256" key="2">
    <source>
        <dbReference type="ARBA" id="ARBA00023015"/>
    </source>
</evidence>
<evidence type="ECO:0000256" key="1">
    <source>
        <dbReference type="ARBA" id="ARBA00004123"/>
    </source>
</evidence>
<feature type="domain" description="BHLH" evidence="6">
    <location>
        <begin position="128"/>
        <end position="185"/>
    </location>
</feature>
<dbReference type="AlphaFoldDB" id="A0A5N5TI79"/>
<keyword evidence="8" id="KW-1185">Reference proteome</keyword>
<dbReference type="Pfam" id="PF00010">
    <property type="entry name" value="HLH"/>
    <property type="match status" value="1"/>
</dbReference>
<keyword evidence="3" id="KW-0804">Transcription</keyword>
<dbReference type="OrthoDB" id="6085656at2759"/>
<dbReference type="InterPro" id="IPR036638">
    <property type="entry name" value="HLH_DNA-bd_sf"/>
</dbReference>
<protein>
    <submittedName>
        <fullName evidence="7">Protein deadpan</fullName>
    </submittedName>
</protein>
<evidence type="ECO:0000259" key="6">
    <source>
        <dbReference type="PROSITE" id="PS50888"/>
    </source>
</evidence>
<organism evidence="7 8">
    <name type="scientific">Armadillidium nasatum</name>
    <dbReference type="NCBI Taxonomy" id="96803"/>
    <lineage>
        <taxon>Eukaryota</taxon>
        <taxon>Metazoa</taxon>
        <taxon>Ecdysozoa</taxon>
        <taxon>Arthropoda</taxon>
        <taxon>Crustacea</taxon>
        <taxon>Multicrustacea</taxon>
        <taxon>Malacostraca</taxon>
        <taxon>Eumalacostraca</taxon>
        <taxon>Peracarida</taxon>
        <taxon>Isopoda</taxon>
        <taxon>Oniscidea</taxon>
        <taxon>Crinocheta</taxon>
        <taxon>Armadillidiidae</taxon>
        <taxon>Armadillidium</taxon>
    </lineage>
</organism>
<dbReference type="Gene3D" id="4.10.280.10">
    <property type="entry name" value="Helix-loop-helix DNA-binding domain"/>
    <property type="match status" value="1"/>
</dbReference>
<evidence type="ECO:0000256" key="3">
    <source>
        <dbReference type="ARBA" id="ARBA00023163"/>
    </source>
</evidence>
<keyword evidence="4" id="KW-0539">Nucleus</keyword>
<dbReference type="EMBL" id="SEYY01000912">
    <property type="protein sequence ID" value="KAB7506262.1"/>
    <property type="molecule type" value="Genomic_DNA"/>
</dbReference>
<reference evidence="7 8" key="1">
    <citation type="journal article" date="2019" name="PLoS Biol.">
        <title>Sex chromosomes control vertical transmission of feminizing Wolbachia symbionts in an isopod.</title>
        <authorList>
            <person name="Becking T."/>
            <person name="Chebbi M.A."/>
            <person name="Giraud I."/>
            <person name="Moumen B."/>
            <person name="Laverre T."/>
            <person name="Caubet Y."/>
            <person name="Peccoud J."/>
            <person name="Gilbert C."/>
            <person name="Cordaux R."/>
        </authorList>
    </citation>
    <scope>NUCLEOTIDE SEQUENCE [LARGE SCALE GENOMIC DNA]</scope>
    <source>
        <strain evidence="7">ANa2</strain>
        <tissue evidence="7">Whole body excluding digestive tract and cuticle</tissue>
    </source>
</reference>
<feature type="compositionally biased region" description="Low complexity" evidence="5">
    <location>
        <begin position="1"/>
        <end position="12"/>
    </location>
</feature>
<evidence type="ECO:0000313" key="8">
    <source>
        <dbReference type="Proteomes" id="UP000326759"/>
    </source>
</evidence>
<dbReference type="SMART" id="SM00353">
    <property type="entry name" value="HLH"/>
    <property type="match status" value="1"/>
</dbReference>
<dbReference type="PROSITE" id="PS50888">
    <property type="entry name" value="BHLH"/>
    <property type="match status" value="1"/>
</dbReference>
<dbReference type="Proteomes" id="UP000326759">
    <property type="component" value="Unassembled WGS sequence"/>
</dbReference>
<dbReference type="PANTHER" id="PTHR10985">
    <property type="entry name" value="BASIC HELIX-LOOP-HELIX TRANSCRIPTION FACTOR, HES-RELATED"/>
    <property type="match status" value="1"/>
</dbReference>